<keyword evidence="7" id="KW-0812">Transmembrane</keyword>
<evidence type="ECO:0000313" key="10">
    <source>
        <dbReference type="Proteomes" id="UP000077667"/>
    </source>
</evidence>
<evidence type="ECO:0000256" key="3">
    <source>
        <dbReference type="ARBA" id="ARBA00022679"/>
    </source>
</evidence>
<evidence type="ECO:0000256" key="2">
    <source>
        <dbReference type="ARBA" id="ARBA00012438"/>
    </source>
</evidence>
<keyword evidence="7" id="KW-0472">Membrane</keyword>
<dbReference type="STRING" id="1176587.A8C56_20890"/>
<proteinExistence type="predicted"/>
<reference evidence="9 10" key="1">
    <citation type="submission" date="2016-05" db="EMBL/GenBank/DDBJ databases">
        <title>Niabella ginsenosidivorans BS26 whole genome sequencing.</title>
        <authorList>
            <person name="Im W.T."/>
            <person name="Siddiqi M.Z."/>
        </authorList>
    </citation>
    <scope>NUCLEOTIDE SEQUENCE [LARGE SCALE GENOMIC DNA]</scope>
    <source>
        <strain evidence="9 10">BS26</strain>
    </source>
</reference>
<dbReference type="InterPro" id="IPR003594">
    <property type="entry name" value="HATPase_dom"/>
</dbReference>
<feature type="domain" description="Histidine kinase/HSP90-like ATPase" evidence="8">
    <location>
        <begin position="448"/>
        <end position="539"/>
    </location>
</feature>
<dbReference type="Proteomes" id="UP000077667">
    <property type="component" value="Chromosome"/>
</dbReference>
<evidence type="ECO:0000313" key="9">
    <source>
        <dbReference type="EMBL" id="ANH84111.1"/>
    </source>
</evidence>
<keyword evidence="7" id="KW-1133">Transmembrane helix</keyword>
<evidence type="ECO:0000259" key="8">
    <source>
        <dbReference type="SMART" id="SM00387"/>
    </source>
</evidence>
<dbReference type="SUPFAM" id="SSF55874">
    <property type="entry name" value="ATPase domain of HSP90 chaperone/DNA topoisomerase II/histidine kinase"/>
    <property type="match status" value="1"/>
</dbReference>
<dbReference type="GO" id="GO:0004673">
    <property type="term" value="F:protein histidine kinase activity"/>
    <property type="evidence" value="ECO:0007669"/>
    <property type="project" value="UniProtKB-EC"/>
</dbReference>
<comment type="catalytic activity">
    <reaction evidence="1">
        <text>ATP + protein L-histidine = ADP + protein N-phospho-L-histidine.</text>
        <dbReference type="EC" id="2.7.13.3"/>
    </reaction>
</comment>
<evidence type="ECO:0000256" key="4">
    <source>
        <dbReference type="ARBA" id="ARBA00022777"/>
    </source>
</evidence>
<dbReference type="EMBL" id="CP015772">
    <property type="protein sequence ID" value="ANH84111.1"/>
    <property type="molecule type" value="Genomic_DNA"/>
</dbReference>
<sequence length="541" mass="62017">MLIAIACFFGCTRQRNTTPVVTSTDYKKGESLLNIKNDSAFYYFNRAASASTDSLQIAMAYTYMAIIQSDAGDYFGSQESLLQSLKLLDERKEKDQQCLLSDYNELGSTSLRLKNYDAAIDYYNQALKFTKDSNYKRVTLNNKAVACQEKKEYAQALAIYSSIISESRTDNKEFARILSNMAKVKWLQHPGYNAAPEFLTALQIRKNENDNWGLNASYAHLSDYYQHAHPDSALIYANKMYAIARQLNSPDDELYALQKLTLLSPPEAIKTYFTRYQQLSDSLQTARNNAKNQFALIRYEVAKNKADKLALQKDNTEKKIQILVQWGLLSGTIILAIVIFFWYKRRKQRMIREQQLNTSRKIHDEVANGIYRIMSEVEHAAFVEKEPLLDKLDIVYERSRNISYEHPETVHPDFQQSITELLESFASETTRILIVGNTKEIWEGLLPKAKTALKHVLQELMINMKRHSAAGNVVVKFERSESLLKILYSDDGIGLPPGFHYGNGLTSTENRMKMIGGRIIFDRTTTKGLKIQLYIPMFQSK</sequence>
<feature type="transmembrane region" description="Helical" evidence="7">
    <location>
        <begin position="323"/>
        <end position="343"/>
    </location>
</feature>
<dbReference type="SUPFAM" id="SSF48452">
    <property type="entry name" value="TPR-like"/>
    <property type="match status" value="1"/>
</dbReference>
<keyword evidence="6" id="KW-0802">TPR repeat</keyword>
<dbReference type="PANTHER" id="PTHR24421:SF10">
    <property type="entry name" value="NITRATE_NITRITE SENSOR PROTEIN NARQ"/>
    <property type="match status" value="1"/>
</dbReference>
<keyword evidence="10" id="KW-1185">Reference proteome</keyword>
<dbReference type="InterPro" id="IPR019734">
    <property type="entry name" value="TPR_rpt"/>
</dbReference>
<dbReference type="Gene3D" id="3.30.565.10">
    <property type="entry name" value="Histidine kinase-like ATPase, C-terminal domain"/>
    <property type="match status" value="1"/>
</dbReference>
<keyword evidence="4 9" id="KW-0418">Kinase</keyword>
<feature type="repeat" description="TPR" evidence="6">
    <location>
        <begin position="100"/>
        <end position="133"/>
    </location>
</feature>
<dbReference type="AlphaFoldDB" id="A0A1A9IBP6"/>
<keyword evidence="3" id="KW-0808">Transferase</keyword>
<dbReference type="PROSITE" id="PS50005">
    <property type="entry name" value="TPR"/>
    <property type="match status" value="1"/>
</dbReference>
<name>A0A1A9IBP6_9BACT</name>
<dbReference type="EC" id="2.7.13.3" evidence="2"/>
<dbReference type="InterPro" id="IPR050482">
    <property type="entry name" value="Sensor_HK_TwoCompSys"/>
</dbReference>
<dbReference type="KEGG" id="nia:A8C56_20890"/>
<accession>A0A1A9IBP6</accession>
<organism evidence="9 10">
    <name type="scientific">Niabella ginsenosidivorans</name>
    <dbReference type="NCBI Taxonomy" id="1176587"/>
    <lineage>
        <taxon>Bacteria</taxon>
        <taxon>Pseudomonadati</taxon>
        <taxon>Bacteroidota</taxon>
        <taxon>Chitinophagia</taxon>
        <taxon>Chitinophagales</taxon>
        <taxon>Chitinophagaceae</taxon>
        <taxon>Niabella</taxon>
    </lineage>
</organism>
<evidence type="ECO:0000256" key="5">
    <source>
        <dbReference type="ARBA" id="ARBA00023012"/>
    </source>
</evidence>
<dbReference type="InterPro" id="IPR011990">
    <property type="entry name" value="TPR-like_helical_dom_sf"/>
</dbReference>
<dbReference type="SMART" id="SM00028">
    <property type="entry name" value="TPR"/>
    <property type="match status" value="3"/>
</dbReference>
<dbReference type="InterPro" id="IPR036890">
    <property type="entry name" value="HATPase_C_sf"/>
</dbReference>
<dbReference type="SMART" id="SM00387">
    <property type="entry name" value="HATPase_c"/>
    <property type="match status" value="1"/>
</dbReference>
<dbReference type="GO" id="GO:0000160">
    <property type="term" value="P:phosphorelay signal transduction system"/>
    <property type="evidence" value="ECO:0007669"/>
    <property type="project" value="UniProtKB-KW"/>
</dbReference>
<dbReference type="PANTHER" id="PTHR24421">
    <property type="entry name" value="NITRATE/NITRITE SENSOR PROTEIN NARX-RELATED"/>
    <property type="match status" value="1"/>
</dbReference>
<dbReference type="Gene3D" id="1.25.40.10">
    <property type="entry name" value="Tetratricopeptide repeat domain"/>
    <property type="match status" value="2"/>
</dbReference>
<dbReference type="Pfam" id="PF02518">
    <property type="entry name" value="HATPase_c"/>
    <property type="match status" value="1"/>
</dbReference>
<dbReference type="Pfam" id="PF13424">
    <property type="entry name" value="TPR_12"/>
    <property type="match status" value="1"/>
</dbReference>
<evidence type="ECO:0000256" key="7">
    <source>
        <dbReference type="SAM" id="Phobius"/>
    </source>
</evidence>
<evidence type="ECO:0000256" key="1">
    <source>
        <dbReference type="ARBA" id="ARBA00000085"/>
    </source>
</evidence>
<keyword evidence="5" id="KW-0902">Two-component regulatory system</keyword>
<gene>
    <name evidence="9" type="ORF">A8C56_20890</name>
</gene>
<protein>
    <recommendedName>
        <fullName evidence="2">histidine kinase</fullName>
        <ecNumber evidence="2">2.7.13.3</ecNumber>
    </recommendedName>
</protein>
<evidence type="ECO:0000256" key="6">
    <source>
        <dbReference type="PROSITE-ProRule" id="PRU00339"/>
    </source>
</evidence>